<keyword evidence="6" id="KW-0648">Protein biosynthesis</keyword>
<comment type="caution">
    <text evidence="12">The sequence shown here is derived from an EMBL/GenBank/DDBJ whole genome shotgun (WGS) entry which is preliminary data.</text>
</comment>
<name>A0A1G2G191_9BACT</name>
<sequence length="417" mass="47182">MQRMSQLFTKTRREAPADESSRNAQLLIQAGFIHKEMAGVYSYLPLGLRVINTIKRIVSAEMEALGSQELIMSTIQNKDIWEKTNRWSDEAVDVWFKSQLKNGNEIGFGWSHEEPITDMIKGHIASYADLPRYVHQFQNKLRNEVRAKSGIMRCREFIMKDMYSYSLTEEQHIAFYAKATDAYMNVFRNVGLGDRTFVTSASGGLFTEKFSHEFQTVCEAGEDVIYVHKDGTHALNGEIFTDETLQKMNAERSDFEQKKAAEVGNIFTFGTKKCEELGLYFTDAEGNKNMPFLGSYGIGITRLMGVIAEVFSDDKGLVWPASVAPYDVHGIVLDGKEREAEGIVQALEQKGMNVMYDDRADRTAGEKFADADLIGIPWRIVVSKRTMEKGMVEVKNRQRSAIEYVSEAGIVEKLKTV</sequence>
<comment type="catalytic activity">
    <reaction evidence="9">
        <text>tRNA(Pro) + L-proline + ATP = L-prolyl-tRNA(Pro) + AMP + diphosphate</text>
        <dbReference type="Rhea" id="RHEA:14305"/>
        <dbReference type="Rhea" id="RHEA-COMP:9700"/>
        <dbReference type="Rhea" id="RHEA-COMP:9702"/>
        <dbReference type="ChEBI" id="CHEBI:30616"/>
        <dbReference type="ChEBI" id="CHEBI:33019"/>
        <dbReference type="ChEBI" id="CHEBI:60039"/>
        <dbReference type="ChEBI" id="CHEBI:78442"/>
        <dbReference type="ChEBI" id="CHEBI:78532"/>
        <dbReference type="ChEBI" id="CHEBI:456215"/>
        <dbReference type="EC" id="6.1.1.15"/>
    </reaction>
</comment>
<dbReference type="PRINTS" id="PR01046">
    <property type="entry name" value="TRNASYNTHPRO"/>
</dbReference>
<dbReference type="InterPro" id="IPR045864">
    <property type="entry name" value="aa-tRNA-synth_II/BPL/LPL"/>
</dbReference>
<evidence type="ECO:0000313" key="12">
    <source>
        <dbReference type="EMBL" id="OGZ44079.1"/>
    </source>
</evidence>
<dbReference type="EMBL" id="MHNK01000010">
    <property type="protein sequence ID" value="OGZ44079.1"/>
    <property type="molecule type" value="Genomic_DNA"/>
</dbReference>
<proteinExistence type="predicted"/>
<protein>
    <recommendedName>
        <fullName evidence="2">Proline--tRNA ligase</fullName>
        <ecNumber evidence="1">6.1.1.15</ecNumber>
    </recommendedName>
    <alternativeName>
        <fullName evidence="8">Prolyl-tRNA synthetase</fullName>
    </alternativeName>
</protein>
<dbReference type="Gene3D" id="3.40.50.800">
    <property type="entry name" value="Anticodon-binding domain"/>
    <property type="match status" value="1"/>
</dbReference>
<reference evidence="12 13" key="1">
    <citation type="journal article" date="2016" name="Nat. Commun.">
        <title>Thousands of microbial genomes shed light on interconnected biogeochemical processes in an aquifer system.</title>
        <authorList>
            <person name="Anantharaman K."/>
            <person name="Brown C.T."/>
            <person name="Hug L.A."/>
            <person name="Sharon I."/>
            <person name="Castelle C.J."/>
            <person name="Probst A.J."/>
            <person name="Thomas B.C."/>
            <person name="Singh A."/>
            <person name="Wilkins M.J."/>
            <person name="Karaoz U."/>
            <person name="Brodie E.L."/>
            <person name="Williams K.H."/>
            <person name="Hubbard S.S."/>
            <person name="Banfield J.F."/>
        </authorList>
    </citation>
    <scope>NUCLEOTIDE SEQUENCE [LARGE SCALE GENOMIC DNA]</scope>
</reference>
<keyword evidence="7 12" id="KW-0030">Aminoacyl-tRNA synthetase</keyword>
<dbReference type="InterPro" id="IPR050062">
    <property type="entry name" value="Pro-tRNA_synthetase"/>
</dbReference>
<gene>
    <name evidence="12" type="ORF">A2719_02860</name>
</gene>
<evidence type="ECO:0000256" key="10">
    <source>
        <dbReference type="SAM" id="MobiDB-lite"/>
    </source>
</evidence>
<keyword evidence="4" id="KW-0547">Nucleotide-binding</keyword>
<accession>A0A1G2G191</accession>
<dbReference type="EC" id="6.1.1.15" evidence="1"/>
<dbReference type="CDD" id="cd00861">
    <property type="entry name" value="ProRS_anticodon_short"/>
    <property type="match status" value="1"/>
</dbReference>
<evidence type="ECO:0000256" key="2">
    <source>
        <dbReference type="ARBA" id="ARBA00019110"/>
    </source>
</evidence>
<dbReference type="InterPro" id="IPR002316">
    <property type="entry name" value="Pro-tRNA-ligase_IIa"/>
</dbReference>
<dbReference type="InterPro" id="IPR036621">
    <property type="entry name" value="Anticodon-bd_dom_sf"/>
</dbReference>
<evidence type="ECO:0000256" key="3">
    <source>
        <dbReference type="ARBA" id="ARBA00022598"/>
    </source>
</evidence>
<evidence type="ECO:0000256" key="6">
    <source>
        <dbReference type="ARBA" id="ARBA00022917"/>
    </source>
</evidence>
<dbReference type="Pfam" id="PF00587">
    <property type="entry name" value="tRNA-synt_2b"/>
    <property type="match status" value="1"/>
</dbReference>
<feature type="compositionally biased region" description="Basic and acidic residues" evidence="10">
    <location>
        <begin position="11"/>
        <end position="20"/>
    </location>
</feature>
<evidence type="ECO:0000256" key="9">
    <source>
        <dbReference type="ARBA" id="ARBA00047671"/>
    </source>
</evidence>
<dbReference type="GO" id="GO:0004827">
    <property type="term" value="F:proline-tRNA ligase activity"/>
    <property type="evidence" value="ECO:0007669"/>
    <property type="project" value="UniProtKB-EC"/>
</dbReference>
<dbReference type="GO" id="GO:0005524">
    <property type="term" value="F:ATP binding"/>
    <property type="evidence" value="ECO:0007669"/>
    <property type="project" value="UniProtKB-KW"/>
</dbReference>
<dbReference type="InterPro" id="IPR044140">
    <property type="entry name" value="ProRS_anticodon_short"/>
</dbReference>
<feature type="region of interest" description="Disordered" evidence="10">
    <location>
        <begin position="1"/>
        <end position="20"/>
    </location>
</feature>
<dbReference type="PANTHER" id="PTHR42753:SF2">
    <property type="entry name" value="PROLINE--TRNA LIGASE"/>
    <property type="match status" value="1"/>
</dbReference>
<evidence type="ECO:0000256" key="1">
    <source>
        <dbReference type="ARBA" id="ARBA00012831"/>
    </source>
</evidence>
<evidence type="ECO:0000256" key="5">
    <source>
        <dbReference type="ARBA" id="ARBA00022840"/>
    </source>
</evidence>
<dbReference type="Pfam" id="PF03129">
    <property type="entry name" value="HGTP_anticodon"/>
    <property type="match status" value="1"/>
</dbReference>
<feature type="domain" description="Aminoacyl-transfer RNA synthetases class-II family profile" evidence="11">
    <location>
        <begin position="39"/>
        <end position="320"/>
    </location>
</feature>
<dbReference type="GO" id="GO:0006433">
    <property type="term" value="P:prolyl-tRNA aminoacylation"/>
    <property type="evidence" value="ECO:0007669"/>
    <property type="project" value="InterPro"/>
</dbReference>
<dbReference type="PANTHER" id="PTHR42753">
    <property type="entry name" value="MITOCHONDRIAL RIBOSOME PROTEIN L39/PROLYL-TRNA LIGASE FAMILY MEMBER"/>
    <property type="match status" value="1"/>
</dbReference>
<evidence type="ECO:0000259" key="11">
    <source>
        <dbReference type="PROSITE" id="PS50862"/>
    </source>
</evidence>
<keyword evidence="3" id="KW-0436">Ligase</keyword>
<keyword evidence="5" id="KW-0067">ATP-binding</keyword>
<evidence type="ECO:0000313" key="13">
    <source>
        <dbReference type="Proteomes" id="UP000177480"/>
    </source>
</evidence>
<evidence type="ECO:0000256" key="7">
    <source>
        <dbReference type="ARBA" id="ARBA00023146"/>
    </source>
</evidence>
<dbReference type="PROSITE" id="PS50862">
    <property type="entry name" value="AA_TRNA_LIGASE_II"/>
    <property type="match status" value="1"/>
</dbReference>
<dbReference type="Gene3D" id="3.30.930.10">
    <property type="entry name" value="Bira Bifunctional Protein, Domain 2"/>
    <property type="match status" value="1"/>
</dbReference>
<dbReference type="InterPro" id="IPR004154">
    <property type="entry name" value="Anticodon-bd"/>
</dbReference>
<dbReference type="SUPFAM" id="SSF55681">
    <property type="entry name" value="Class II aaRS and biotin synthetases"/>
    <property type="match status" value="1"/>
</dbReference>
<dbReference type="Proteomes" id="UP000177480">
    <property type="component" value="Unassembled WGS sequence"/>
</dbReference>
<organism evidence="12 13">
    <name type="scientific">Candidatus Ryanbacteria bacterium RIFCSPHIGHO2_01_FULL_45_22</name>
    <dbReference type="NCBI Taxonomy" id="1802114"/>
    <lineage>
        <taxon>Bacteria</taxon>
        <taxon>Candidatus Ryaniibacteriota</taxon>
    </lineage>
</organism>
<dbReference type="AlphaFoldDB" id="A0A1G2G191"/>
<dbReference type="InterPro" id="IPR006195">
    <property type="entry name" value="aa-tRNA-synth_II"/>
</dbReference>
<evidence type="ECO:0000256" key="4">
    <source>
        <dbReference type="ARBA" id="ARBA00022741"/>
    </source>
</evidence>
<dbReference type="SUPFAM" id="SSF52954">
    <property type="entry name" value="Class II aaRS ABD-related"/>
    <property type="match status" value="1"/>
</dbReference>
<dbReference type="GO" id="GO:0005737">
    <property type="term" value="C:cytoplasm"/>
    <property type="evidence" value="ECO:0007669"/>
    <property type="project" value="InterPro"/>
</dbReference>
<dbReference type="STRING" id="1802114.A2719_02860"/>
<dbReference type="InterPro" id="IPR002314">
    <property type="entry name" value="aa-tRNA-synt_IIb"/>
</dbReference>
<evidence type="ECO:0000256" key="8">
    <source>
        <dbReference type="ARBA" id="ARBA00029731"/>
    </source>
</evidence>